<dbReference type="InterPro" id="IPR052740">
    <property type="entry name" value="CE4"/>
</dbReference>
<dbReference type="EMBL" id="JACVVK020000070">
    <property type="protein sequence ID" value="KAK7496044.1"/>
    <property type="molecule type" value="Genomic_DNA"/>
</dbReference>
<dbReference type="Proteomes" id="UP001519460">
    <property type="component" value="Unassembled WGS sequence"/>
</dbReference>
<comment type="caution">
    <text evidence="1">The sequence shown here is derived from an EMBL/GenBank/DDBJ whole genome shotgun (WGS) entry which is preliminary data.</text>
</comment>
<dbReference type="PANTHER" id="PTHR45985">
    <property type="match status" value="1"/>
</dbReference>
<keyword evidence="2" id="KW-1185">Reference proteome</keyword>
<proteinExistence type="predicted"/>
<dbReference type="SUPFAM" id="SSF88713">
    <property type="entry name" value="Glycoside hydrolase/deacetylase"/>
    <property type="match status" value="1"/>
</dbReference>
<name>A0ABD0LA85_9CAEN</name>
<evidence type="ECO:0000313" key="2">
    <source>
        <dbReference type="Proteomes" id="UP001519460"/>
    </source>
</evidence>
<evidence type="ECO:0000313" key="1">
    <source>
        <dbReference type="EMBL" id="KAK7496044.1"/>
    </source>
</evidence>
<dbReference type="AlphaFoldDB" id="A0ABD0LA85"/>
<accession>A0ABD0LA85</accession>
<evidence type="ECO:0008006" key="3">
    <source>
        <dbReference type="Google" id="ProtNLM"/>
    </source>
</evidence>
<dbReference type="PANTHER" id="PTHR45985:SF8">
    <property type="entry name" value="CHITIN DEACETYLASE-LIKE 9, ISOFORM A"/>
    <property type="match status" value="1"/>
</dbReference>
<reference evidence="1 2" key="1">
    <citation type="journal article" date="2023" name="Sci. Data">
        <title>Genome assembly of the Korean intertidal mud-creeper Batillaria attramentaria.</title>
        <authorList>
            <person name="Patra A.K."/>
            <person name="Ho P.T."/>
            <person name="Jun S."/>
            <person name="Lee S.J."/>
            <person name="Kim Y."/>
            <person name="Won Y.J."/>
        </authorList>
    </citation>
    <scope>NUCLEOTIDE SEQUENCE [LARGE SCALE GENOMIC DNA]</scope>
    <source>
        <strain evidence="1">Wonlab-2016</strain>
    </source>
</reference>
<protein>
    <recommendedName>
        <fullName evidence="3">NodB homology domain-containing protein</fullName>
    </recommendedName>
</protein>
<sequence>MAQASQCVQGENCVLPDCFCPTMKHPDFTDVKQIPQMVYFGFDDALNVLVDEKYSKLFTPTRLNPNGCPISMSLYISNQDTSYILVNEYYNNGIEIGSHGITHTMIDTAEKLRTEAGEQKNNLATEGTTSY</sequence>
<organism evidence="1 2">
    <name type="scientific">Batillaria attramentaria</name>
    <dbReference type="NCBI Taxonomy" id="370345"/>
    <lineage>
        <taxon>Eukaryota</taxon>
        <taxon>Metazoa</taxon>
        <taxon>Spiralia</taxon>
        <taxon>Lophotrochozoa</taxon>
        <taxon>Mollusca</taxon>
        <taxon>Gastropoda</taxon>
        <taxon>Caenogastropoda</taxon>
        <taxon>Sorbeoconcha</taxon>
        <taxon>Cerithioidea</taxon>
        <taxon>Batillariidae</taxon>
        <taxon>Batillaria</taxon>
    </lineage>
</organism>
<gene>
    <name evidence="1" type="ORF">BaRGS_00012745</name>
</gene>
<dbReference type="InterPro" id="IPR011330">
    <property type="entry name" value="Glyco_hydro/deAcase_b/a-brl"/>
</dbReference>